<sequence>MSQNFAVTAVRLTGAQRRAELPLLVLGPPLGSAGTAAWAATAGGLTDAFDVVAWDLPGHGHNRSLPEGPYTLAELAAAVLEVVDEILLHRDEVGGSFSYAGIGVGGAVGLQLMLDAPGRVRDAVLVDTDACAPDAAPEGGPAAYDVRDRLAEVAVPVLTASGAQDVARLVRGHVLGEEDVPTRDGHSRALGALETHLREALDGGVTSAEIGELLRRLDGPGPGGAE</sequence>
<dbReference type="Gene3D" id="3.40.50.1820">
    <property type="entry name" value="alpha/beta hydrolase"/>
    <property type="match status" value="1"/>
</dbReference>
<proteinExistence type="predicted"/>
<dbReference type="InterPro" id="IPR000073">
    <property type="entry name" value="AB_hydrolase_1"/>
</dbReference>
<dbReference type="GO" id="GO:0016787">
    <property type="term" value="F:hydrolase activity"/>
    <property type="evidence" value="ECO:0007669"/>
    <property type="project" value="UniProtKB-KW"/>
</dbReference>
<dbReference type="EMBL" id="FNIC01000001">
    <property type="protein sequence ID" value="SDM95489.1"/>
    <property type="molecule type" value="Genomic_DNA"/>
</dbReference>
<dbReference type="RefSeq" id="WP_091022928.1">
    <property type="nucleotide sequence ID" value="NZ_BKAE01000001.1"/>
</dbReference>
<keyword evidence="3" id="KW-1185">Reference proteome</keyword>
<dbReference type="Proteomes" id="UP000199004">
    <property type="component" value="Unassembled WGS sequence"/>
</dbReference>
<dbReference type="AlphaFoldDB" id="A0A1G9XFA5"/>
<gene>
    <name evidence="2" type="ORF">SAMN05192576_1355</name>
</gene>
<dbReference type="STRING" id="1005944.SAMN05192576_1355"/>
<protein>
    <submittedName>
        <fullName evidence="2">Alpha/beta hydrolase fold</fullName>
    </submittedName>
</protein>
<organism evidence="2 3">
    <name type="scientific">Nocardioides szechwanensis</name>
    <dbReference type="NCBI Taxonomy" id="1005944"/>
    <lineage>
        <taxon>Bacteria</taxon>
        <taxon>Bacillati</taxon>
        <taxon>Actinomycetota</taxon>
        <taxon>Actinomycetes</taxon>
        <taxon>Propionibacteriales</taxon>
        <taxon>Nocardioidaceae</taxon>
        <taxon>Nocardioides</taxon>
    </lineage>
</organism>
<feature type="domain" description="AB hydrolase-1" evidence="1">
    <location>
        <begin position="37"/>
        <end position="139"/>
    </location>
</feature>
<dbReference type="Pfam" id="PF00561">
    <property type="entry name" value="Abhydrolase_1"/>
    <property type="match status" value="1"/>
</dbReference>
<name>A0A1G9XFA5_9ACTN</name>
<evidence type="ECO:0000313" key="2">
    <source>
        <dbReference type="EMBL" id="SDM95489.1"/>
    </source>
</evidence>
<evidence type="ECO:0000313" key="3">
    <source>
        <dbReference type="Proteomes" id="UP000199004"/>
    </source>
</evidence>
<dbReference type="InterPro" id="IPR029058">
    <property type="entry name" value="AB_hydrolase_fold"/>
</dbReference>
<reference evidence="2 3" key="1">
    <citation type="submission" date="2016-10" db="EMBL/GenBank/DDBJ databases">
        <authorList>
            <person name="de Groot N.N."/>
        </authorList>
    </citation>
    <scope>NUCLEOTIDE SEQUENCE [LARGE SCALE GENOMIC DNA]</scope>
    <source>
        <strain evidence="2 3">CGMCC 1.11147</strain>
    </source>
</reference>
<evidence type="ECO:0000259" key="1">
    <source>
        <dbReference type="Pfam" id="PF00561"/>
    </source>
</evidence>
<dbReference type="SUPFAM" id="SSF53474">
    <property type="entry name" value="alpha/beta-Hydrolases"/>
    <property type="match status" value="1"/>
</dbReference>
<dbReference type="OrthoDB" id="9802489at2"/>
<accession>A0A1G9XFA5</accession>
<keyword evidence="2" id="KW-0378">Hydrolase</keyword>